<evidence type="ECO:0000313" key="10">
    <source>
        <dbReference type="EMBL" id="KVE24584.1"/>
    </source>
</evidence>
<dbReference type="InterPro" id="IPR050071">
    <property type="entry name" value="Dehydroquinate_synthase"/>
</dbReference>
<protein>
    <submittedName>
        <fullName evidence="10">Uncharacterized protein</fullName>
    </submittedName>
</protein>
<evidence type="ECO:0000256" key="4">
    <source>
        <dbReference type="ARBA" id="ARBA00022741"/>
    </source>
</evidence>
<comment type="cofactor">
    <cofactor evidence="2">
        <name>Co(2+)</name>
        <dbReference type="ChEBI" id="CHEBI:48828"/>
    </cofactor>
</comment>
<gene>
    <name evidence="10" type="ORF">WS67_21045</name>
</gene>
<feature type="domain" description="3-dehydroquinate synthase C-terminal" evidence="9">
    <location>
        <begin position="190"/>
        <end position="326"/>
    </location>
</feature>
<evidence type="ECO:0000256" key="7">
    <source>
        <dbReference type="ARBA" id="ARBA00023285"/>
    </source>
</evidence>
<evidence type="ECO:0000256" key="3">
    <source>
        <dbReference type="ARBA" id="ARBA00022723"/>
    </source>
</evidence>
<keyword evidence="7" id="KW-0170">Cobalt</keyword>
<reference evidence="10 11" key="1">
    <citation type="submission" date="2015-11" db="EMBL/GenBank/DDBJ databases">
        <title>Expanding the genomic diversity of Burkholderia species for the development of highly accurate diagnostics.</title>
        <authorList>
            <person name="Sahl J."/>
            <person name="Keim P."/>
            <person name="Wagner D."/>
        </authorList>
    </citation>
    <scope>NUCLEOTIDE SEQUENCE [LARGE SCALE GENOMIC DNA]</scope>
    <source>
        <strain evidence="10 11">TSV85</strain>
    </source>
</reference>
<dbReference type="CDD" id="cd08199">
    <property type="entry name" value="EEVS"/>
    <property type="match status" value="1"/>
</dbReference>
<evidence type="ECO:0000259" key="8">
    <source>
        <dbReference type="Pfam" id="PF01761"/>
    </source>
</evidence>
<keyword evidence="5" id="KW-0520">NAD</keyword>
<comment type="cofactor">
    <cofactor evidence="1">
        <name>NAD(+)</name>
        <dbReference type="ChEBI" id="CHEBI:57540"/>
    </cofactor>
</comment>
<dbReference type="EMBL" id="LOWA01000054">
    <property type="protein sequence ID" value="KVE24584.1"/>
    <property type="molecule type" value="Genomic_DNA"/>
</dbReference>
<evidence type="ECO:0000256" key="1">
    <source>
        <dbReference type="ARBA" id="ARBA00001911"/>
    </source>
</evidence>
<evidence type="ECO:0000256" key="6">
    <source>
        <dbReference type="ARBA" id="ARBA00023239"/>
    </source>
</evidence>
<dbReference type="PANTHER" id="PTHR43622">
    <property type="entry name" value="3-DEHYDROQUINATE SYNTHASE"/>
    <property type="match status" value="1"/>
</dbReference>
<dbReference type="Gene3D" id="3.40.50.1970">
    <property type="match status" value="1"/>
</dbReference>
<dbReference type="Pfam" id="PF01761">
    <property type="entry name" value="DHQ_synthase"/>
    <property type="match status" value="1"/>
</dbReference>
<dbReference type="AlphaFoldDB" id="A0A103DXL3"/>
<keyword evidence="3" id="KW-0479">Metal-binding</keyword>
<keyword evidence="4" id="KW-0547">Nucleotide-binding</keyword>
<dbReference type="Proteomes" id="UP000062788">
    <property type="component" value="Unassembled WGS sequence"/>
</dbReference>
<dbReference type="InterPro" id="IPR030963">
    <property type="entry name" value="DHQ_synth_fam"/>
</dbReference>
<dbReference type="InterPro" id="IPR030960">
    <property type="entry name" value="DHQS/DOIS_N"/>
</dbReference>
<name>A0A103DXL3_9BURK</name>
<evidence type="ECO:0000256" key="5">
    <source>
        <dbReference type="ARBA" id="ARBA00023027"/>
    </source>
</evidence>
<dbReference type="Gene3D" id="1.20.1090.10">
    <property type="entry name" value="Dehydroquinate synthase-like - alpha domain"/>
    <property type="match status" value="1"/>
</dbReference>
<comment type="caution">
    <text evidence="10">The sequence shown here is derived from an EMBL/GenBank/DDBJ whole genome shotgun (WGS) entry which is preliminary data.</text>
</comment>
<dbReference type="Pfam" id="PF24621">
    <property type="entry name" value="DHQS_C"/>
    <property type="match status" value="1"/>
</dbReference>
<feature type="domain" description="3-dehydroquinate synthase N-terminal" evidence="8">
    <location>
        <begin position="77"/>
        <end position="188"/>
    </location>
</feature>
<dbReference type="GO" id="GO:0046872">
    <property type="term" value="F:metal ion binding"/>
    <property type="evidence" value="ECO:0007669"/>
    <property type="project" value="UniProtKB-KW"/>
</dbReference>
<dbReference type="GO" id="GO:0017000">
    <property type="term" value="P:antibiotic biosynthetic process"/>
    <property type="evidence" value="ECO:0007669"/>
    <property type="project" value="InterPro"/>
</dbReference>
<evidence type="ECO:0000313" key="11">
    <source>
        <dbReference type="Proteomes" id="UP000062788"/>
    </source>
</evidence>
<dbReference type="GO" id="GO:0000166">
    <property type="term" value="F:nucleotide binding"/>
    <property type="evidence" value="ECO:0007669"/>
    <property type="project" value="UniProtKB-KW"/>
</dbReference>
<dbReference type="PIRSF" id="PIRSF001455">
    <property type="entry name" value="DHQ_synth"/>
    <property type="match status" value="1"/>
</dbReference>
<evidence type="ECO:0000259" key="9">
    <source>
        <dbReference type="Pfam" id="PF24621"/>
    </source>
</evidence>
<dbReference type="InterPro" id="IPR035872">
    <property type="entry name" value="EEVS-like"/>
</dbReference>
<keyword evidence="11" id="KW-1185">Reference proteome</keyword>
<dbReference type="SUPFAM" id="SSF56796">
    <property type="entry name" value="Dehydroquinate synthase-like"/>
    <property type="match status" value="1"/>
</dbReference>
<accession>A0A103DXL3</accession>
<dbReference type="GO" id="GO:0009073">
    <property type="term" value="P:aromatic amino acid family biosynthetic process"/>
    <property type="evidence" value="ECO:0007669"/>
    <property type="project" value="InterPro"/>
</dbReference>
<keyword evidence="6" id="KW-0456">Lyase</keyword>
<proteinExistence type="predicted"/>
<dbReference type="PANTHER" id="PTHR43622:SF3">
    <property type="entry name" value="2-EPI-5-EPI-VALIOLONE SYNTHASE"/>
    <property type="match status" value="1"/>
</dbReference>
<sequence>MKTQGISMRKIRICAAQEIEYSIESHDSLEKMAAGVASFADGGAMSVFIDQGLPRAHADSLVAALRFAGINVRCHCVNAEEEQKTLGNALRIAEILNQSGTKRRSSPPVVIGGGVVCDLVGFACSLYRRGIPFIRVPTTLLGMVDVSVAAKTAVNHFGYRNRLGSFHPAAATYLYPGFLDTLPGRHIANGLAEVFKVALIKSRRLLDLLDEHGHAFFEPGVETNPFVNEIIHLAAIAMAEELEPNLWERDLRRIVDYGHSFSPLIEMTYIDELLHGEAVALDCLYSALLSKQRGMLDEADVDRIFDIAKKLRLPLYHRGFGDGQLVADALRDTTIHRDGHQNLPLMRGLGDAVFVNDLTPAEMRTASEALSRFSSASRSVGFLMETYPT</sequence>
<evidence type="ECO:0000256" key="2">
    <source>
        <dbReference type="ARBA" id="ARBA00001941"/>
    </source>
</evidence>
<dbReference type="GO" id="GO:0003856">
    <property type="term" value="F:3-dehydroquinate synthase activity"/>
    <property type="evidence" value="ECO:0007669"/>
    <property type="project" value="TreeGrafter"/>
</dbReference>
<dbReference type="InterPro" id="IPR056179">
    <property type="entry name" value="DHQS_C"/>
</dbReference>
<organism evidence="10 11">
    <name type="scientific">Burkholderia singularis</name>
    <dbReference type="NCBI Taxonomy" id="1503053"/>
    <lineage>
        <taxon>Bacteria</taxon>
        <taxon>Pseudomonadati</taxon>
        <taxon>Pseudomonadota</taxon>
        <taxon>Betaproteobacteria</taxon>
        <taxon>Burkholderiales</taxon>
        <taxon>Burkholderiaceae</taxon>
        <taxon>Burkholderia</taxon>
        <taxon>pseudomallei group</taxon>
    </lineage>
</organism>